<name>U1PLD8_9EURY</name>
<evidence type="ECO:0000313" key="1">
    <source>
        <dbReference type="EMBL" id="ERG94512.1"/>
    </source>
</evidence>
<proteinExistence type="predicted"/>
<sequence length="54" mass="5991">MTPTDLMSTSHILHLVIYYQLTNQKYCGRYAAGFDSADAARVPISPLRTAESKS</sequence>
<organism evidence="1 2">
    <name type="scientific">Haloquadratum walsbyi J07HQW2</name>
    <dbReference type="NCBI Taxonomy" id="1238425"/>
    <lineage>
        <taxon>Archaea</taxon>
        <taxon>Methanobacteriati</taxon>
        <taxon>Methanobacteriota</taxon>
        <taxon>Stenosarchaea group</taxon>
        <taxon>Halobacteria</taxon>
        <taxon>Halobacteriales</taxon>
        <taxon>Haloferacaceae</taxon>
        <taxon>Haloquadratum</taxon>
    </lineage>
</organism>
<dbReference type="HOGENOM" id="CLU_3039000_0_0_2"/>
<dbReference type="AlphaFoldDB" id="U1PLD8"/>
<accession>U1PLD8</accession>
<gene>
    <name evidence="1" type="ORF">J07HQW2_00946</name>
</gene>
<evidence type="ECO:0000313" key="2">
    <source>
        <dbReference type="Proteomes" id="UP000030710"/>
    </source>
</evidence>
<protein>
    <submittedName>
        <fullName evidence="1">Uncharacterized protein</fullName>
    </submittedName>
</protein>
<dbReference type="Proteomes" id="UP000030710">
    <property type="component" value="Unassembled WGS sequence"/>
</dbReference>
<reference evidence="1 2" key="1">
    <citation type="journal article" date="2013" name="PLoS ONE">
        <title>Assembly-driven community genomics of a hypersaline microbial ecosystem.</title>
        <authorList>
            <person name="Podell S."/>
            <person name="Ugalde J.A."/>
            <person name="Narasingarao P."/>
            <person name="Banfield J.F."/>
            <person name="Heidelberg K.B."/>
            <person name="Allen E.E."/>
        </authorList>
    </citation>
    <scope>NUCLEOTIDE SEQUENCE [LARGE SCALE GENOMIC DNA]</scope>
    <source>
        <strain evidence="2">J07HQW2</strain>
    </source>
</reference>
<dbReference type="EMBL" id="KE356561">
    <property type="protein sequence ID" value="ERG94512.1"/>
    <property type="molecule type" value="Genomic_DNA"/>
</dbReference>